<accession>A0A2H6MVH1</accession>
<sequence>MAIILPVPKTSTIMGLNDHHPVALTSIIIRCFEKLIKDIIVSSLPPIFHCFSLLTLQIALRRCYFFCSPSELGALRGKKHSCKCCLLTSAFNTIISQHLVDKLGFLGFNTPLCN</sequence>
<proteinExistence type="predicted"/>
<reference evidence="1" key="1">
    <citation type="submission" date="2017-07" db="EMBL/GenBank/DDBJ databases">
        <authorList>
            <person name="Mikheyev A."/>
            <person name="Grau M."/>
        </authorList>
    </citation>
    <scope>NUCLEOTIDE SEQUENCE</scope>
    <source>
        <tissue evidence="1">Venom_gland</tissue>
    </source>
</reference>
<reference evidence="1" key="2">
    <citation type="submission" date="2017-12" db="EMBL/GenBank/DDBJ databases">
        <title>Coralsnake Venomics: Analyses of Venom Gland Transcriptomes and Proteomes of Six Brazilian Taxa.</title>
        <authorList>
            <person name="Aird S.D."/>
            <person name="Jorge da Silva N."/>
            <person name="Qiu L."/>
            <person name="Villar-Briones A."/>
            <person name="Aparecida-Saddi V."/>
            <person name="Campos-Telles M.P."/>
            <person name="Grau M."/>
            <person name="Mikheyev A.S."/>
        </authorList>
    </citation>
    <scope>NUCLEOTIDE SEQUENCE</scope>
    <source>
        <tissue evidence="1">Venom_gland</tissue>
    </source>
</reference>
<protein>
    <recommendedName>
        <fullName evidence="2">Reverse transcriptase domain-containing protein</fullName>
    </recommendedName>
</protein>
<name>A0A2H6MVH1_9SAUR</name>
<evidence type="ECO:0008006" key="2">
    <source>
        <dbReference type="Google" id="ProtNLM"/>
    </source>
</evidence>
<dbReference type="EMBL" id="IACI01009571">
    <property type="protein sequence ID" value="LAA18295.1"/>
    <property type="molecule type" value="Transcribed_RNA"/>
</dbReference>
<organism evidence="1">
    <name type="scientific">Micrurus carvalhoi</name>
    <dbReference type="NCBI Taxonomy" id="3147026"/>
    <lineage>
        <taxon>Eukaryota</taxon>
        <taxon>Metazoa</taxon>
        <taxon>Chordata</taxon>
        <taxon>Craniata</taxon>
        <taxon>Vertebrata</taxon>
        <taxon>Euteleostomi</taxon>
        <taxon>Lepidosauria</taxon>
        <taxon>Squamata</taxon>
        <taxon>Bifurcata</taxon>
        <taxon>Unidentata</taxon>
        <taxon>Episquamata</taxon>
        <taxon>Toxicofera</taxon>
        <taxon>Serpentes</taxon>
        <taxon>Colubroidea</taxon>
        <taxon>Elapidae</taxon>
        <taxon>Elapinae</taxon>
        <taxon>Micrurus</taxon>
    </lineage>
</organism>
<dbReference type="AlphaFoldDB" id="A0A2H6MVH1"/>
<evidence type="ECO:0000313" key="1">
    <source>
        <dbReference type="EMBL" id="LAA18295.1"/>
    </source>
</evidence>